<organismHost>
    <name type="scientific">Myodes glareolus</name>
    <name type="common">Bank vole</name>
    <name type="synonym">Clethrionomys glareolus</name>
    <dbReference type="NCBI Taxonomy" id="447135"/>
</organismHost>
<organismHost>
    <name type="scientific">Apodemus sylvaticus</name>
    <name type="common">European woodmouse</name>
    <dbReference type="NCBI Taxonomy" id="10129"/>
</organismHost>
<reference evidence="4" key="4">
    <citation type="submission" date="2018-04" db="EMBL/GenBank/DDBJ databases">
        <authorList>
            <person name="Go L.Y."/>
            <person name="Mitchell J.A."/>
        </authorList>
    </citation>
    <scope>NUCLEOTIDE SEQUENCE</scope>
    <source>
        <strain evidence="4">Ger/2014/Human</strain>
    </source>
</reference>
<reference evidence="2" key="3">
    <citation type="submission" date="2017-06" db="EMBL/GenBank/DDBJ databases">
        <authorList>
            <person name="Kim H.J."/>
            <person name="Triplett B.A."/>
        </authorList>
    </citation>
    <scope>NUCLEOTIDE SEQUENCE</scope>
    <source>
        <strain evidence="3">Ger/2007/Vole</strain>
        <strain evidence="2">Ger/2015/Cat1</strain>
    </source>
</reference>
<dbReference type="Proteomes" id="UP000279063">
    <property type="component" value="Segment"/>
</dbReference>
<organism evidence="1">
    <name type="scientific">Cowpox virus</name>
    <name type="common">CPV</name>
    <dbReference type="NCBI Taxonomy" id="10243"/>
    <lineage>
        <taxon>Viruses</taxon>
        <taxon>Varidnaviria</taxon>
        <taxon>Bamfordvirae</taxon>
        <taxon>Nucleocytoviricota</taxon>
        <taxon>Pokkesviricetes</taxon>
        <taxon>Chitovirales</taxon>
        <taxon>Poxviridae</taxon>
        <taxon>Chordopoxvirinae</taxon>
        <taxon>Orthopoxvirus</taxon>
        <taxon>Orthopoxvirus cowpox</taxon>
    </lineage>
</organism>
<dbReference type="EMBL" id="LN864566">
    <property type="protein sequence ID" value="CRL86958.1"/>
    <property type="molecule type" value="Genomic_DNA"/>
</dbReference>
<organismHost>
    <name type="scientific">Mus musculus</name>
    <name type="common">Mouse</name>
    <dbReference type="NCBI Taxonomy" id="10090"/>
</organismHost>
<evidence type="ECO:0000313" key="4">
    <source>
        <dbReference type="EMBL" id="SPN68009.1"/>
    </source>
</evidence>
<gene>
    <name evidence="1" type="primary">gCPXV0061</name>
</gene>
<reference evidence="1" key="2">
    <citation type="submission" date="2015-05" db="EMBL/GenBank/DDBJ databases">
        <title>Utilizing next-generation sequencing to resolve the backbone and inform taxonomy of the Core Goodeniaceae.</title>
        <authorList>
            <person name="Michener P.S."/>
            <person name="Gardner A.G."/>
            <person name="Jabaily R.S."/>
            <person name="Sessa E."/>
        </authorList>
    </citation>
    <scope>NUCLEOTIDE SEQUENCE</scope>
    <source>
        <strain evidence="1">FM2292</strain>
    </source>
</reference>
<evidence type="ECO:0000313" key="3">
    <source>
        <dbReference type="EMBL" id="SNB49380.1"/>
    </source>
</evidence>
<organismHost>
    <name type="scientific">Bos taurus</name>
    <name type="common">Bovine</name>
    <dbReference type="NCBI Taxonomy" id="9913"/>
</organismHost>
<organismHost>
    <name type="scientific">Homo sapiens</name>
    <name type="common">Human</name>
    <dbReference type="NCBI Taxonomy" id="9606"/>
</organismHost>
<reference evidence="1" key="1">
    <citation type="journal article" date="2015" name="J. Virol.">
        <title>Out of the reservoir: Phenotypic and genotypic characterization of a novel cowpox virus isolated from a common vole.</title>
        <authorList>
            <person name="Hoffmann D."/>
            <person name="Franke A."/>
            <person name="Jenckel M."/>
            <person name="Tamosiunaite A."/>
            <person name="Schluckebier J."/>
            <person name="Granzow H."/>
            <person name="Hoffmann B."/>
            <person name="Fischer S."/>
            <person name="Ulrich R.G."/>
            <person name="Hoper D."/>
            <person name="Goller K."/>
            <person name="Osterrieder N."/>
            <person name="Beer M."/>
        </authorList>
    </citation>
    <scope>NUCLEOTIDE SEQUENCE [LARGE SCALE GENOMIC DNA]</scope>
    <source>
        <strain evidence="1">FM2292</strain>
    </source>
</reference>
<dbReference type="Proteomes" id="UP000276358">
    <property type="component" value="Segment"/>
</dbReference>
<protein>
    <submittedName>
        <fullName evidence="1">Uncharacterized protein</fullName>
    </submittedName>
</protein>
<accession>A0A0K2YUX7</accession>
<organismHost>
    <name type="scientific">Loxodonta africana</name>
    <name type="common">African elephant</name>
    <dbReference type="NCBI Taxonomy" id="9785"/>
</organismHost>
<dbReference type="EMBL" id="LT896724">
    <property type="protein sequence ID" value="SNB48621.1"/>
    <property type="molecule type" value="Genomic_DNA"/>
</dbReference>
<organismHost>
    <name type="scientific">Microtus agrestis</name>
    <name type="common">Short-tailed field vole</name>
    <dbReference type="NCBI Taxonomy" id="29092"/>
</organismHost>
<dbReference type="EMBL" id="LT993226">
    <property type="protein sequence ID" value="SPN68009.1"/>
    <property type="molecule type" value="Genomic_DNA"/>
</dbReference>
<dbReference type="Proteomes" id="UP000269844">
    <property type="component" value="Segment"/>
</dbReference>
<dbReference type="Proteomes" id="UP000154367">
    <property type="component" value="Segment"/>
</dbReference>
<proteinExistence type="predicted"/>
<organismHost>
    <name type="scientific">Felis catus</name>
    <name type="common">Cat</name>
    <name type="synonym">Felis silvestris catus</name>
    <dbReference type="NCBI Taxonomy" id="9685"/>
</organismHost>
<evidence type="ECO:0000313" key="2">
    <source>
        <dbReference type="EMBL" id="SNB48621.1"/>
    </source>
</evidence>
<evidence type="ECO:0000313" key="1">
    <source>
        <dbReference type="EMBL" id="CRL86958.1"/>
    </source>
</evidence>
<name>A0A0K2YUX7_COWPX</name>
<dbReference type="EMBL" id="LT896722">
    <property type="protein sequence ID" value="SNB49380.1"/>
    <property type="molecule type" value="Genomic_DNA"/>
</dbReference>
<sequence>MGKVRIFLSLMSLSIEITHPPTELIQSIIVDSLWGIRWYISLSFTTSTLKMLVRSTVSSICLLISSDIIF</sequence>